<dbReference type="AlphaFoldDB" id="A0AAW0FCN0"/>
<reference evidence="1 2" key="1">
    <citation type="submission" date="2022-09" db="EMBL/GenBank/DDBJ databases">
        <authorList>
            <person name="Palmer J.M."/>
        </authorList>
    </citation>
    <scope>NUCLEOTIDE SEQUENCE [LARGE SCALE GENOMIC DNA]</scope>
    <source>
        <strain evidence="1 2">DSM 7382</strain>
    </source>
</reference>
<organism evidence="1 2">
    <name type="scientific">Cerrena zonata</name>
    <dbReference type="NCBI Taxonomy" id="2478898"/>
    <lineage>
        <taxon>Eukaryota</taxon>
        <taxon>Fungi</taxon>
        <taxon>Dikarya</taxon>
        <taxon>Basidiomycota</taxon>
        <taxon>Agaricomycotina</taxon>
        <taxon>Agaricomycetes</taxon>
        <taxon>Polyporales</taxon>
        <taxon>Cerrenaceae</taxon>
        <taxon>Cerrena</taxon>
    </lineage>
</organism>
<evidence type="ECO:0000313" key="1">
    <source>
        <dbReference type="EMBL" id="KAK7678311.1"/>
    </source>
</evidence>
<name>A0AAW0FCN0_9APHY</name>
<dbReference type="Proteomes" id="UP001385951">
    <property type="component" value="Unassembled WGS sequence"/>
</dbReference>
<gene>
    <name evidence="1" type="ORF">QCA50_018659</name>
</gene>
<protein>
    <submittedName>
        <fullName evidence="1">Uncharacterized protein</fullName>
    </submittedName>
</protein>
<keyword evidence="2" id="KW-1185">Reference proteome</keyword>
<evidence type="ECO:0000313" key="2">
    <source>
        <dbReference type="Proteomes" id="UP001385951"/>
    </source>
</evidence>
<sequence>MAQKDNVLITWLTRLRPILHITIIVFRHRPAPPGESTQDIIKRRGSEYQTKESGIESTTKTQPRHWRANLNGLVRLTRSTMSYPEVRRYHLIPRRYMLEPTQILAVLRYIQ</sequence>
<proteinExistence type="predicted"/>
<comment type="caution">
    <text evidence="1">The sequence shown here is derived from an EMBL/GenBank/DDBJ whole genome shotgun (WGS) entry which is preliminary data.</text>
</comment>
<accession>A0AAW0FCN0</accession>
<dbReference type="EMBL" id="JASBNA010000073">
    <property type="protein sequence ID" value="KAK7678311.1"/>
    <property type="molecule type" value="Genomic_DNA"/>
</dbReference>